<proteinExistence type="predicted"/>
<keyword evidence="2" id="KW-1185">Reference proteome</keyword>
<comment type="caution">
    <text evidence="1">The sequence shown here is derived from an EMBL/GenBank/DDBJ whole genome shotgun (WGS) entry which is preliminary data.</text>
</comment>
<accession>A0ACB8A7X4</accession>
<dbReference type="Proteomes" id="UP000790377">
    <property type="component" value="Unassembled WGS sequence"/>
</dbReference>
<evidence type="ECO:0000313" key="2">
    <source>
        <dbReference type="Proteomes" id="UP000790377"/>
    </source>
</evidence>
<organism evidence="1 2">
    <name type="scientific">Hygrophoropsis aurantiaca</name>
    <dbReference type="NCBI Taxonomy" id="72124"/>
    <lineage>
        <taxon>Eukaryota</taxon>
        <taxon>Fungi</taxon>
        <taxon>Dikarya</taxon>
        <taxon>Basidiomycota</taxon>
        <taxon>Agaricomycotina</taxon>
        <taxon>Agaricomycetes</taxon>
        <taxon>Agaricomycetidae</taxon>
        <taxon>Boletales</taxon>
        <taxon>Coniophorineae</taxon>
        <taxon>Hygrophoropsidaceae</taxon>
        <taxon>Hygrophoropsis</taxon>
    </lineage>
</organism>
<evidence type="ECO:0000313" key="1">
    <source>
        <dbReference type="EMBL" id="KAH7908788.1"/>
    </source>
</evidence>
<sequence length="198" mass="23061">MCLNLPLATHLFILYSPEKNQQQQKTSKIAVKQTKKMKIILKNNPWVRLATFNFNFNDPPFIRFIWLGLHSTLVPVYFISVTFIPTSLPFDRTPCDIHLQLQLQQPPIYPFIWLGLHSKLVPVHFISVIFISTSLTFGRTRFPFFLSQSLSFRPHFPSTVLHLHPTPSRLYPTSIVLLDQASSRPYFFGHIIMDHPFV</sequence>
<protein>
    <submittedName>
        <fullName evidence="1">Uncharacterized protein</fullName>
    </submittedName>
</protein>
<name>A0ACB8A7X4_9AGAM</name>
<reference evidence="1" key="1">
    <citation type="journal article" date="2021" name="New Phytol.">
        <title>Evolutionary innovations through gain and loss of genes in the ectomycorrhizal Boletales.</title>
        <authorList>
            <person name="Wu G."/>
            <person name="Miyauchi S."/>
            <person name="Morin E."/>
            <person name="Kuo A."/>
            <person name="Drula E."/>
            <person name="Varga T."/>
            <person name="Kohler A."/>
            <person name="Feng B."/>
            <person name="Cao Y."/>
            <person name="Lipzen A."/>
            <person name="Daum C."/>
            <person name="Hundley H."/>
            <person name="Pangilinan J."/>
            <person name="Johnson J."/>
            <person name="Barry K."/>
            <person name="LaButti K."/>
            <person name="Ng V."/>
            <person name="Ahrendt S."/>
            <person name="Min B."/>
            <person name="Choi I.G."/>
            <person name="Park H."/>
            <person name="Plett J.M."/>
            <person name="Magnuson J."/>
            <person name="Spatafora J.W."/>
            <person name="Nagy L.G."/>
            <person name="Henrissat B."/>
            <person name="Grigoriev I.V."/>
            <person name="Yang Z.L."/>
            <person name="Xu J."/>
            <person name="Martin F.M."/>
        </authorList>
    </citation>
    <scope>NUCLEOTIDE SEQUENCE</scope>
    <source>
        <strain evidence="1">ATCC 28755</strain>
    </source>
</reference>
<gene>
    <name evidence="1" type="ORF">BJ138DRAFT_318950</name>
</gene>
<dbReference type="EMBL" id="MU267798">
    <property type="protein sequence ID" value="KAH7908788.1"/>
    <property type="molecule type" value="Genomic_DNA"/>
</dbReference>